<evidence type="ECO:0000256" key="4">
    <source>
        <dbReference type="ARBA" id="ARBA00023136"/>
    </source>
</evidence>
<proteinExistence type="predicted"/>
<organism evidence="6 7">
    <name type="scientific">Callosobruchus maculatus</name>
    <name type="common">Southern cowpea weevil</name>
    <name type="synonym">Pulse bruchid</name>
    <dbReference type="NCBI Taxonomy" id="64391"/>
    <lineage>
        <taxon>Eukaryota</taxon>
        <taxon>Metazoa</taxon>
        <taxon>Ecdysozoa</taxon>
        <taxon>Arthropoda</taxon>
        <taxon>Hexapoda</taxon>
        <taxon>Insecta</taxon>
        <taxon>Pterygota</taxon>
        <taxon>Neoptera</taxon>
        <taxon>Endopterygota</taxon>
        <taxon>Coleoptera</taxon>
        <taxon>Polyphaga</taxon>
        <taxon>Cucujiformia</taxon>
        <taxon>Chrysomeloidea</taxon>
        <taxon>Chrysomelidae</taxon>
        <taxon>Bruchinae</taxon>
        <taxon>Bruchini</taxon>
        <taxon>Callosobruchus</taxon>
    </lineage>
</organism>
<dbReference type="Proteomes" id="UP000410492">
    <property type="component" value="Unassembled WGS sequence"/>
</dbReference>
<evidence type="ECO:0000313" key="6">
    <source>
        <dbReference type="EMBL" id="VEN50888.1"/>
    </source>
</evidence>
<keyword evidence="4" id="KW-0472">Membrane</keyword>
<evidence type="ECO:0000259" key="5">
    <source>
        <dbReference type="Pfam" id="PF02544"/>
    </source>
</evidence>
<dbReference type="AlphaFoldDB" id="A0A653CSI9"/>
<keyword evidence="7" id="KW-1185">Reference proteome</keyword>
<dbReference type="Pfam" id="PF02544">
    <property type="entry name" value="Steroid_dh"/>
    <property type="match status" value="1"/>
</dbReference>
<dbReference type="EMBL" id="CAACVG010008727">
    <property type="protein sequence ID" value="VEN50888.1"/>
    <property type="molecule type" value="Genomic_DNA"/>
</dbReference>
<reference evidence="6 7" key="1">
    <citation type="submission" date="2019-01" db="EMBL/GenBank/DDBJ databases">
        <authorList>
            <person name="Sayadi A."/>
        </authorList>
    </citation>
    <scope>NUCLEOTIDE SEQUENCE [LARGE SCALE GENOMIC DNA]</scope>
</reference>
<dbReference type="GO" id="GO:0016020">
    <property type="term" value="C:membrane"/>
    <property type="evidence" value="ECO:0007669"/>
    <property type="project" value="UniProtKB-SubCell"/>
</dbReference>
<keyword evidence="3" id="KW-1133">Transmembrane helix</keyword>
<comment type="subcellular location">
    <subcellularLocation>
        <location evidence="1">Membrane</location>
        <topology evidence="1">Multi-pass membrane protein</topology>
    </subcellularLocation>
</comment>
<dbReference type="InterPro" id="IPR001104">
    <property type="entry name" value="3-oxo-5_a-steroid_4-DH_C"/>
</dbReference>
<evidence type="ECO:0000256" key="1">
    <source>
        <dbReference type="ARBA" id="ARBA00004141"/>
    </source>
</evidence>
<name>A0A653CSI9_CALMS</name>
<dbReference type="OrthoDB" id="5788137at2759"/>
<gene>
    <name evidence="6" type="ORF">CALMAC_LOCUS11503</name>
</gene>
<dbReference type="GO" id="GO:0006629">
    <property type="term" value="P:lipid metabolic process"/>
    <property type="evidence" value="ECO:0007669"/>
    <property type="project" value="InterPro"/>
</dbReference>
<evidence type="ECO:0000313" key="7">
    <source>
        <dbReference type="Proteomes" id="UP000410492"/>
    </source>
</evidence>
<dbReference type="GO" id="GO:0016627">
    <property type="term" value="F:oxidoreductase activity, acting on the CH-CH group of donors"/>
    <property type="evidence" value="ECO:0007669"/>
    <property type="project" value="InterPro"/>
</dbReference>
<accession>A0A653CSI9</accession>
<sequence>MYTCLTILLWYNITWFFVFAWVIINQVETILLSHWWYKKTFRDFPAQRRALIPYLY</sequence>
<evidence type="ECO:0000256" key="2">
    <source>
        <dbReference type="ARBA" id="ARBA00022692"/>
    </source>
</evidence>
<evidence type="ECO:0000256" key="3">
    <source>
        <dbReference type="ARBA" id="ARBA00022989"/>
    </source>
</evidence>
<feature type="domain" description="3-oxo-5-alpha-steroid 4-dehydrogenase C-terminal" evidence="5">
    <location>
        <begin position="2"/>
        <end position="56"/>
    </location>
</feature>
<protein>
    <recommendedName>
        <fullName evidence="5">3-oxo-5-alpha-steroid 4-dehydrogenase C-terminal domain-containing protein</fullName>
    </recommendedName>
</protein>
<keyword evidence="2" id="KW-0812">Transmembrane</keyword>